<evidence type="ECO:0000256" key="1">
    <source>
        <dbReference type="SAM" id="MobiDB-lite"/>
    </source>
</evidence>
<evidence type="ECO:0000313" key="2">
    <source>
        <dbReference type="EMBL" id="KAK2029208.1"/>
    </source>
</evidence>
<organism evidence="2 3">
    <name type="scientific">Colletotrichum zoysiae</name>
    <dbReference type="NCBI Taxonomy" id="1216348"/>
    <lineage>
        <taxon>Eukaryota</taxon>
        <taxon>Fungi</taxon>
        <taxon>Dikarya</taxon>
        <taxon>Ascomycota</taxon>
        <taxon>Pezizomycotina</taxon>
        <taxon>Sordariomycetes</taxon>
        <taxon>Hypocreomycetidae</taxon>
        <taxon>Glomerellales</taxon>
        <taxon>Glomerellaceae</taxon>
        <taxon>Colletotrichum</taxon>
        <taxon>Colletotrichum graminicola species complex</taxon>
    </lineage>
</organism>
<feature type="region of interest" description="Disordered" evidence="1">
    <location>
        <begin position="603"/>
        <end position="652"/>
    </location>
</feature>
<gene>
    <name evidence="2" type="ORF">LX32DRAFT_663378</name>
</gene>
<protein>
    <submittedName>
        <fullName evidence="2">Uncharacterized protein</fullName>
    </submittedName>
</protein>
<comment type="caution">
    <text evidence="2">The sequence shown here is derived from an EMBL/GenBank/DDBJ whole genome shotgun (WGS) entry which is preliminary data.</text>
</comment>
<accession>A0AAD9HI17</accession>
<dbReference type="Proteomes" id="UP001232148">
    <property type="component" value="Unassembled WGS sequence"/>
</dbReference>
<dbReference type="AlphaFoldDB" id="A0AAD9HI17"/>
<name>A0AAD9HI17_9PEZI</name>
<feature type="compositionally biased region" description="Acidic residues" evidence="1">
    <location>
        <begin position="630"/>
        <end position="640"/>
    </location>
</feature>
<dbReference type="EMBL" id="MU842867">
    <property type="protein sequence ID" value="KAK2029208.1"/>
    <property type="molecule type" value="Genomic_DNA"/>
</dbReference>
<proteinExistence type="predicted"/>
<dbReference type="PANTHER" id="PTHR40788:SF1">
    <property type="entry name" value="IPA PROTEIN"/>
    <property type="match status" value="1"/>
</dbReference>
<dbReference type="PANTHER" id="PTHR40788">
    <property type="entry name" value="CLR5 DOMAIN-CONTAINING PROTEIN-RELATED"/>
    <property type="match status" value="1"/>
</dbReference>
<reference evidence="2" key="1">
    <citation type="submission" date="2021-06" db="EMBL/GenBank/DDBJ databases">
        <title>Comparative genomics, transcriptomics and evolutionary studies reveal genomic signatures of adaptation to plant cell wall in hemibiotrophic fungi.</title>
        <authorList>
            <consortium name="DOE Joint Genome Institute"/>
            <person name="Baroncelli R."/>
            <person name="Diaz J.F."/>
            <person name="Benocci T."/>
            <person name="Peng M."/>
            <person name="Battaglia E."/>
            <person name="Haridas S."/>
            <person name="Andreopoulos W."/>
            <person name="Labutti K."/>
            <person name="Pangilinan J."/>
            <person name="Floch G.L."/>
            <person name="Makela M.R."/>
            <person name="Henrissat B."/>
            <person name="Grigoriev I.V."/>
            <person name="Crouch J.A."/>
            <person name="De Vries R.P."/>
            <person name="Sukno S.A."/>
            <person name="Thon M.R."/>
        </authorList>
    </citation>
    <scope>NUCLEOTIDE SEQUENCE</scope>
    <source>
        <strain evidence="2">MAFF235873</strain>
    </source>
</reference>
<sequence>MGKNKQQKKKPQLEEAKHIYVPFDVALDVRQLSVDMCARWERYGAGFESQWCSFSREDRADILGSAMPEAEKKKRGEFASDWDLEKMAEDPSIVVDLLRERATRKLPEQALEGFGGRPSDLDAAKAKFPELSAEAPQVANVFMALCDGDRYGVPYKAADQKAAAAALLPPGQDDRCLHAGVGDLILVRQSYVHEKLGIIFMQVWELEPEEQPGAKVPADVEHITGRFMEAVRPKEPAATADLEHALGEARKYKALVGGYWASLGVATGVLRGRFMSYIGSQPEQVLNATGEKNPLVVDKDFYICLFDAVNDVARHRAFWTYLAAVLVDVQRAEGEGEEDGAGRGLVLQEVAHVCHMGFQMAQSALRRYVQYNLRVVKEGEVATILFLKHPGECDGDGHPMVTLAVGLDDLGEVKPAIDAWTRAIVRVCHPETTAEAAFEQLEELKSLSAIGLEKIAEEEARPGEADALVDFIETTRFIGDLAEAVPLLPPVNGKKRSKGLFVSKCQRAHKDAFALRGKVDLGQFVVPSVRLGKPEVAAGALRTIDDFCRDKTGSGVAGSYDKAVSESLAELRRRCAEARAKQQKGKAPAPAAPSVFIDTAAARKEEKDGDGKQQQQGKKEKVKTRPAEAAEADAEAEEAPAADPAPAPEPPRIRVTATTAAVFESLFDRTQHRRPIAFAALEAAMAELGFAVDAQGGVGSATKFTPPAGSGWRPVTLHRPHGNANKIEGYRLLETAARFRDIFGWAAETFEVA</sequence>
<evidence type="ECO:0000313" key="3">
    <source>
        <dbReference type="Proteomes" id="UP001232148"/>
    </source>
</evidence>
<keyword evidence="3" id="KW-1185">Reference proteome</keyword>
<feature type="compositionally biased region" description="Basic and acidic residues" evidence="1">
    <location>
        <begin position="603"/>
        <end position="628"/>
    </location>
</feature>